<dbReference type="InterPro" id="IPR051343">
    <property type="entry name" value="G-type_lectin_kinases/EP1-like"/>
</dbReference>
<dbReference type="InterPro" id="IPR011009">
    <property type="entry name" value="Kinase-like_dom_sf"/>
</dbReference>
<keyword evidence="2" id="KW-0812">Transmembrane</keyword>
<dbReference type="CDD" id="cd14066">
    <property type="entry name" value="STKc_IRAK"/>
    <property type="match status" value="1"/>
</dbReference>
<evidence type="ECO:0000259" key="3">
    <source>
        <dbReference type="PROSITE" id="PS50011"/>
    </source>
</evidence>
<dbReference type="InterPro" id="IPR001245">
    <property type="entry name" value="Ser-Thr/Tyr_kinase_cat_dom"/>
</dbReference>
<keyword evidence="2" id="KW-0472">Membrane</keyword>
<evidence type="ECO:0000313" key="5">
    <source>
        <dbReference type="Proteomes" id="UP001642487"/>
    </source>
</evidence>
<gene>
    <name evidence="4" type="ORF">CITCOLO1_LOCUS5910</name>
</gene>
<dbReference type="SMART" id="SM00220">
    <property type="entry name" value="S_TKc"/>
    <property type="match status" value="1"/>
</dbReference>
<reference evidence="4 5" key="1">
    <citation type="submission" date="2024-03" db="EMBL/GenBank/DDBJ databases">
        <authorList>
            <person name="Gkanogiannis A."/>
            <person name="Becerra Lopez-Lavalle L."/>
        </authorList>
    </citation>
    <scope>NUCLEOTIDE SEQUENCE [LARGE SCALE GENOMIC DNA]</scope>
</reference>
<protein>
    <recommendedName>
        <fullName evidence="3">Protein kinase domain-containing protein</fullName>
    </recommendedName>
</protein>
<feature type="domain" description="Protein kinase" evidence="3">
    <location>
        <begin position="70"/>
        <end position="343"/>
    </location>
</feature>
<dbReference type="InterPro" id="IPR000719">
    <property type="entry name" value="Prot_kinase_dom"/>
</dbReference>
<evidence type="ECO:0000313" key="4">
    <source>
        <dbReference type="EMBL" id="CAK9314168.1"/>
    </source>
</evidence>
<keyword evidence="5" id="KW-1185">Reference proteome</keyword>
<dbReference type="EMBL" id="OZ021736">
    <property type="protein sequence ID" value="CAK9314168.1"/>
    <property type="molecule type" value="Genomic_DNA"/>
</dbReference>
<proteinExistence type="predicted"/>
<dbReference type="PROSITE" id="PS00108">
    <property type="entry name" value="PROTEIN_KINASE_ST"/>
    <property type="match status" value="1"/>
</dbReference>
<organism evidence="4 5">
    <name type="scientific">Citrullus colocynthis</name>
    <name type="common">colocynth</name>
    <dbReference type="NCBI Taxonomy" id="252529"/>
    <lineage>
        <taxon>Eukaryota</taxon>
        <taxon>Viridiplantae</taxon>
        <taxon>Streptophyta</taxon>
        <taxon>Embryophyta</taxon>
        <taxon>Tracheophyta</taxon>
        <taxon>Spermatophyta</taxon>
        <taxon>Magnoliopsida</taxon>
        <taxon>eudicotyledons</taxon>
        <taxon>Gunneridae</taxon>
        <taxon>Pentapetalae</taxon>
        <taxon>rosids</taxon>
        <taxon>fabids</taxon>
        <taxon>Cucurbitales</taxon>
        <taxon>Cucurbitaceae</taxon>
        <taxon>Benincaseae</taxon>
        <taxon>Citrullus</taxon>
    </lineage>
</organism>
<dbReference type="Proteomes" id="UP001642487">
    <property type="component" value="Chromosome 2"/>
</dbReference>
<dbReference type="InterPro" id="IPR008271">
    <property type="entry name" value="Ser/Thr_kinase_AS"/>
</dbReference>
<dbReference type="Pfam" id="PF07714">
    <property type="entry name" value="PK_Tyr_Ser-Thr"/>
    <property type="match status" value="1"/>
</dbReference>
<dbReference type="SUPFAM" id="SSF56112">
    <property type="entry name" value="Protein kinase-like (PK-like)"/>
    <property type="match status" value="1"/>
</dbReference>
<evidence type="ECO:0000256" key="2">
    <source>
        <dbReference type="SAM" id="Phobius"/>
    </source>
</evidence>
<dbReference type="Gene3D" id="3.30.200.20">
    <property type="entry name" value="Phosphorylase Kinase, domain 1"/>
    <property type="match status" value="1"/>
</dbReference>
<dbReference type="PANTHER" id="PTHR47976">
    <property type="entry name" value="G-TYPE LECTIN S-RECEPTOR-LIKE SERINE/THREONINE-PROTEIN KINASE SD2-5"/>
    <property type="match status" value="1"/>
</dbReference>
<dbReference type="PANTHER" id="PTHR47976:SF108">
    <property type="entry name" value="G-TYPE LECTIN S-RECEPTOR-LIKE SERINE_THREONINE-PROTEIN KINASE LECRK1"/>
    <property type="match status" value="1"/>
</dbReference>
<evidence type="ECO:0000256" key="1">
    <source>
        <dbReference type="ARBA" id="ARBA00022729"/>
    </source>
</evidence>
<sequence length="359" mass="40621">MLDNPVKRGRDKTLVVIGFVLLGSSGFLIFILLLVFFMSKKRSKCIMGKVAVLGMNLRVFSFEELNKATSGFTEKLVSGSFATVYKGIVDDDCMDNKLVAVKKLENAVKEGDQEFKTEVCAIARTNHKNLVRLLGFCNEGLHSMVVYEFMPNGCLADFLFGPSQLNWYKRIQLAIGTARGLCYLHEECKTQIIHCDIKPQNILIDESFGARISDFGLAKLMKKDQTRTTTAIRGTKGYVAPEWFRSNLPITVKVDVYSFGILLLEIISCRRSFELENEMVLADWGYDCFKERRVEMLVRKDVEAKDDMKTVENLVMIAIWCIQEEPSLRPSMKKVLQMLEGVVEVSTPPDPSSFISTIQ</sequence>
<accession>A0ABP0Y5D9</accession>
<name>A0ABP0Y5D9_9ROSI</name>
<dbReference type="Gene3D" id="1.10.510.10">
    <property type="entry name" value="Transferase(Phosphotransferase) domain 1"/>
    <property type="match status" value="1"/>
</dbReference>
<dbReference type="PROSITE" id="PS50011">
    <property type="entry name" value="PROTEIN_KINASE_DOM"/>
    <property type="match status" value="1"/>
</dbReference>
<feature type="transmembrane region" description="Helical" evidence="2">
    <location>
        <begin position="14"/>
        <end position="37"/>
    </location>
</feature>
<keyword evidence="2" id="KW-1133">Transmembrane helix</keyword>
<keyword evidence="1" id="KW-0732">Signal</keyword>